<dbReference type="GO" id="GO:0034475">
    <property type="term" value="P:U4 snRNA 3'-end processing"/>
    <property type="evidence" value="ECO:0007669"/>
    <property type="project" value="TreeGrafter"/>
</dbReference>
<dbReference type="FunFam" id="3.30.230.70:FF:000004">
    <property type="entry name" value="Exosome complex component Rrp41"/>
    <property type="match status" value="1"/>
</dbReference>
<proteinExistence type="inferred from homology"/>
<keyword evidence="4" id="KW-0963">Cytoplasm</keyword>
<comment type="subcellular location">
    <subcellularLocation>
        <location evidence="1">Cytoplasm</location>
    </subcellularLocation>
    <subcellularLocation>
        <location evidence="2">Nucleus</location>
        <location evidence="2">Nucleolus</location>
    </subcellularLocation>
</comment>
<feature type="domain" description="Exoribonuclease phosphorolytic" evidence="6">
    <location>
        <begin position="118"/>
        <end position="248"/>
    </location>
</feature>
<dbReference type="AlphaFoldDB" id="A0A8J4W0F7"/>
<evidence type="ECO:0000256" key="1">
    <source>
        <dbReference type="ARBA" id="ARBA00004496"/>
    </source>
</evidence>
<reference evidence="8" key="1">
    <citation type="submission" date="2020-03" db="EMBL/GenBank/DDBJ databases">
        <title>Castanea mollissima Vanexum genome sequencing.</title>
        <authorList>
            <person name="Staton M."/>
        </authorList>
    </citation>
    <scope>NUCLEOTIDE SEQUENCE</scope>
    <source>
        <tissue evidence="8">Leaf</tissue>
    </source>
</reference>
<dbReference type="InterPro" id="IPR001247">
    <property type="entry name" value="ExoRNase_PH_dom1"/>
</dbReference>
<dbReference type="OrthoDB" id="27298at2759"/>
<dbReference type="InterPro" id="IPR027408">
    <property type="entry name" value="PNPase/RNase_PH_dom_sf"/>
</dbReference>
<evidence type="ECO:0000259" key="7">
    <source>
        <dbReference type="Pfam" id="PF03725"/>
    </source>
</evidence>
<dbReference type="PANTHER" id="PTHR11953">
    <property type="entry name" value="EXOSOME COMPLEX COMPONENT"/>
    <property type="match status" value="1"/>
</dbReference>
<accession>A0A8J4W0F7</accession>
<gene>
    <name evidence="8" type="ORF">CMV_010887</name>
</gene>
<dbReference type="InterPro" id="IPR015847">
    <property type="entry name" value="ExoRNase_PH_dom2"/>
</dbReference>
<dbReference type="GO" id="GO:0005730">
    <property type="term" value="C:nucleolus"/>
    <property type="evidence" value="ECO:0007669"/>
    <property type="project" value="UniProtKB-SubCell"/>
</dbReference>
<comment type="caution">
    <text evidence="8">The sequence shown here is derived from an EMBL/GenBank/DDBJ whole genome shotgun (WGS) entry which is preliminary data.</text>
</comment>
<dbReference type="Pfam" id="PF03725">
    <property type="entry name" value="RNase_PH_C"/>
    <property type="match status" value="1"/>
</dbReference>
<evidence type="ECO:0000256" key="4">
    <source>
        <dbReference type="ARBA" id="ARBA00022490"/>
    </source>
</evidence>
<dbReference type="InterPro" id="IPR050080">
    <property type="entry name" value="RNase_PH"/>
</dbReference>
<keyword evidence="5" id="KW-0271">Exosome</keyword>
<dbReference type="GO" id="GO:0003723">
    <property type="term" value="F:RNA binding"/>
    <property type="evidence" value="ECO:0007669"/>
    <property type="project" value="TreeGrafter"/>
</dbReference>
<dbReference type="PANTHER" id="PTHR11953:SF0">
    <property type="entry name" value="EXOSOME COMPLEX COMPONENT RRP41"/>
    <property type="match status" value="1"/>
</dbReference>
<dbReference type="Pfam" id="PF01138">
    <property type="entry name" value="RNase_PH"/>
    <property type="match status" value="1"/>
</dbReference>
<feature type="domain" description="Exoribonuclease phosphorolytic" evidence="7">
    <location>
        <begin position="251"/>
        <end position="316"/>
    </location>
</feature>
<dbReference type="GO" id="GO:0016075">
    <property type="term" value="P:rRNA catabolic process"/>
    <property type="evidence" value="ECO:0007669"/>
    <property type="project" value="TreeGrafter"/>
</dbReference>
<dbReference type="GO" id="GO:0000176">
    <property type="term" value="C:nuclear exosome (RNase complex)"/>
    <property type="evidence" value="ECO:0007669"/>
    <property type="project" value="TreeGrafter"/>
</dbReference>
<dbReference type="Proteomes" id="UP000737018">
    <property type="component" value="Unassembled WGS sequence"/>
</dbReference>
<dbReference type="Gene3D" id="3.30.230.70">
    <property type="entry name" value="GHMP Kinase, N-terminal domain"/>
    <property type="match status" value="1"/>
</dbReference>
<evidence type="ECO:0000313" key="8">
    <source>
        <dbReference type="EMBL" id="KAF3964871.1"/>
    </source>
</evidence>
<comment type="similarity">
    <text evidence="3">Belongs to the RNase PH family.</text>
</comment>
<dbReference type="InterPro" id="IPR020568">
    <property type="entry name" value="Ribosomal_Su5_D2-typ_SF"/>
</dbReference>
<dbReference type="GO" id="GO:0071028">
    <property type="term" value="P:nuclear mRNA surveillance"/>
    <property type="evidence" value="ECO:0007669"/>
    <property type="project" value="TreeGrafter"/>
</dbReference>
<sequence length="341" mass="37915">MLSLFSLRKETQRRLRRKNRVALHHWSASKITTGSKLIINILKGTAIVKATICQSSLHSFAFVGGLLASSQNQLEILGPSLGRGARPYINSKQRWRNRIEMEFVSPEGLRLDGRRPMEMRQIRAEIGAVAKADGSAVFEMGNTKVIAAVYGPREVQNRTQQINDQALVRCEYSMANFSTGDRMRKPKGDRRSTEISLVIRQTMEACILTHLMPRSQIDIFVQVLQADGGTRSACINAATLALADAGIPMRDLVTSCSSGYLNSTPLLDLNYVEDSAGGPDVTVGFLPKLDKVTLLQMDSKLPIDIFENVMQLAIEGCKAIANYIREIMLENTKQLEYRRGI</sequence>
<protein>
    <submittedName>
        <fullName evidence="8">Uncharacterized protein</fullName>
    </submittedName>
</protein>
<evidence type="ECO:0000259" key="6">
    <source>
        <dbReference type="Pfam" id="PF01138"/>
    </source>
</evidence>
<keyword evidence="9" id="KW-1185">Reference proteome</keyword>
<evidence type="ECO:0000256" key="5">
    <source>
        <dbReference type="ARBA" id="ARBA00022835"/>
    </source>
</evidence>
<dbReference type="EMBL" id="JRKL02001298">
    <property type="protein sequence ID" value="KAF3964871.1"/>
    <property type="molecule type" value="Genomic_DNA"/>
</dbReference>
<name>A0A8J4W0F7_9ROSI</name>
<dbReference type="SUPFAM" id="SSF54211">
    <property type="entry name" value="Ribosomal protein S5 domain 2-like"/>
    <property type="match status" value="1"/>
</dbReference>
<dbReference type="SUPFAM" id="SSF55666">
    <property type="entry name" value="Ribonuclease PH domain 2-like"/>
    <property type="match status" value="1"/>
</dbReference>
<dbReference type="GO" id="GO:0000177">
    <property type="term" value="C:cytoplasmic exosome (RNase complex)"/>
    <property type="evidence" value="ECO:0007669"/>
    <property type="project" value="TreeGrafter"/>
</dbReference>
<evidence type="ECO:0000313" key="9">
    <source>
        <dbReference type="Proteomes" id="UP000737018"/>
    </source>
</evidence>
<dbReference type="GO" id="GO:0071051">
    <property type="term" value="P:poly(A)-dependent snoRNA 3'-end processing"/>
    <property type="evidence" value="ECO:0007669"/>
    <property type="project" value="TreeGrafter"/>
</dbReference>
<dbReference type="InterPro" id="IPR036345">
    <property type="entry name" value="ExoRNase_PH_dom2_sf"/>
</dbReference>
<evidence type="ECO:0000256" key="3">
    <source>
        <dbReference type="ARBA" id="ARBA00006678"/>
    </source>
</evidence>
<evidence type="ECO:0000256" key="2">
    <source>
        <dbReference type="ARBA" id="ARBA00004604"/>
    </source>
</evidence>
<dbReference type="CDD" id="cd11370">
    <property type="entry name" value="RNase_PH_RRP41"/>
    <property type="match status" value="1"/>
</dbReference>
<organism evidence="8 9">
    <name type="scientific">Castanea mollissima</name>
    <name type="common">Chinese chestnut</name>
    <dbReference type="NCBI Taxonomy" id="60419"/>
    <lineage>
        <taxon>Eukaryota</taxon>
        <taxon>Viridiplantae</taxon>
        <taxon>Streptophyta</taxon>
        <taxon>Embryophyta</taxon>
        <taxon>Tracheophyta</taxon>
        <taxon>Spermatophyta</taxon>
        <taxon>Magnoliopsida</taxon>
        <taxon>eudicotyledons</taxon>
        <taxon>Gunneridae</taxon>
        <taxon>Pentapetalae</taxon>
        <taxon>rosids</taxon>
        <taxon>fabids</taxon>
        <taxon>Fagales</taxon>
        <taxon>Fagaceae</taxon>
        <taxon>Castanea</taxon>
    </lineage>
</organism>